<name>A0A2K3JKB0_TRIPR</name>
<keyword evidence="6" id="KW-0456">Lyase</keyword>
<dbReference type="InterPro" id="IPR010666">
    <property type="entry name" value="Znf_GRF"/>
</dbReference>
<reference evidence="6 7" key="1">
    <citation type="journal article" date="2014" name="Am. J. Bot.">
        <title>Genome assembly and annotation for red clover (Trifolium pratense; Fabaceae).</title>
        <authorList>
            <person name="Istvanek J."/>
            <person name="Jaros M."/>
            <person name="Krenek A."/>
            <person name="Repkova J."/>
        </authorList>
    </citation>
    <scope>NUCLEOTIDE SEQUENCE [LARGE SCALE GENOMIC DNA]</scope>
    <source>
        <strain evidence="7">cv. Tatra</strain>
        <tissue evidence="6">Young leaves</tissue>
    </source>
</reference>
<proteinExistence type="predicted"/>
<keyword evidence="1" id="KW-0479">Metal-binding</keyword>
<dbReference type="ExpressionAtlas" id="A0A2K3JKB0">
    <property type="expression patterns" value="baseline"/>
</dbReference>
<accession>A0A2K3JKB0</accession>
<protein>
    <submittedName>
        <fullName evidence="6">DNA-(Apurinic or apyrimidinic site) lyase 2-like protein</fullName>
    </submittedName>
</protein>
<dbReference type="PROSITE" id="PS51999">
    <property type="entry name" value="ZF_GRF"/>
    <property type="match status" value="1"/>
</dbReference>
<gene>
    <name evidence="6" type="ORF">L195_g048088</name>
</gene>
<comment type="caution">
    <text evidence="6">The sequence shown here is derived from an EMBL/GenBank/DDBJ whole genome shotgun (WGS) entry which is preliminary data.</text>
</comment>
<evidence type="ECO:0000259" key="5">
    <source>
        <dbReference type="PROSITE" id="PS51999"/>
    </source>
</evidence>
<sequence length="128" mass="14519">PLCKGHKEPCIPRVVKKQGANFGRRFYVCARAEKPPIVNFYDALEEKSDGEETKRWFAWFFIQSIGVIMMRRVPLSLNLKDMGLLMGNHGSEHRKKLEGEGIMGTGPASNPEANCGYFKWATSKSRNK</sequence>
<evidence type="ECO:0000256" key="4">
    <source>
        <dbReference type="PROSITE-ProRule" id="PRU01343"/>
    </source>
</evidence>
<evidence type="ECO:0000313" key="6">
    <source>
        <dbReference type="EMBL" id="PNX54469.1"/>
    </source>
</evidence>
<feature type="non-terminal residue" evidence="6">
    <location>
        <position position="1"/>
    </location>
</feature>
<dbReference type="EMBL" id="ASHM01068082">
    <property type="protein sequence ID" value="PNX54469.1"/>
    <property type="molecule type" value="Genomic_DNA"/>
</dbReference>
<reference evidence="6 7" key="2">
    <citation type="journal article" date="2017" name="Front. Plant Sci.">
        <title>Gene Classification and Mining of Molecular Markers Useful in Red Clover (Trifolium pratense) Breeding.</title>
        <authorList>
            <person name="Istvanek J."/>
            <person name="Dluhosova J."/>
            <person name="Dluhos P."/>
            <person name="Patkova L."/>
            <person name="Nedelnik J."/>
            <person name="Repkova J."/>
        </authorList>
    </citation>
    <scope>NUCLEOTIDE SEQUENCE [LARGE SCALE GENOMIC DNA]</scope>
    <source>
        <strain evidence="7">cv. Tatra</strain>
        <tissue evidence="6">Young leaves</tissue>
    </source>
</reference>
<dbReference type="GO" id="GO:0016829">
    <property type="term" value="F:lyase activity"/>
    <property type="evidence" value="ECO:0007669"/>
    <property type="project" value="UniProtKB-KW"/>
</dbReference>
<dbReference type="GO" id="GO:0008270">
    <property type="term" value="F:zinc ion binding"/>
    <property type="evidence" value="ECO:0007669"/>
    <property type="project" value="UniProtKB-KW"/>
</dbReference>
<feature type="domain" description="GRF-type" evidence="5">
    <location>
        <begin position="3"/>
        <end position="63"/>
    </location>
</feature>
<evidence type="ECO:0000256" key="2">
    <source>
        <dbReference type="ARBA" id="ARBA00022771"/>
    </source>
</evidence>
<keyword evidence="2 4" id="KW-0863">Zinc-finger</keyword>
<organism evidence="6 7">
    <name type="scientific">Trifolium pratense</name>
    <name type="common">Red clover</name>
    <dbReference type="NCBI Taxonomy" id="57577"/>
    <lineage>
        <taxon>Eukaryota</taxon>
        <taxon>Viridiplantae</taxon>
        <taxon>Streptophyta</taxon>
        <taxon>Embryophyta</taxon>
        <taxon>Tracheophyta</taxon>
        <taxon>Spermatophyta</taxon>
        <taxon>Magnoliopsida</taxon>
        <taxon>eudicotyledons</taxon>
        <taxon>Gunneridae</taxon>
        <taxon>Pentapetalae</taxon>
        <taxon>rosids</taxon>
        <taxon>fabids</taxon>
        <taxon>Fabales</taxon>
        <taxon>Fabaceae</taxon>
        <taxon>Papilionoideae</taxon>
        <taxon>50 kb inversion clade</taxon>
        <taxon>NPAAA clade</taxon>
        <taxon>Hologalegina</taxon>
        <taxon>IRL clade</taxon>
        <taxon>Trifolieae</taxon>
        <taxon>Trifolium</taxon>
    </lineage>
</organism>
<dbReference type="Pfam" id="PF06839">
    <property type="entry name" value="Zn_ribbon_GRF"/>
    <property type="match status" value="1"/>
</dbReference>
<keyword evidence="3" id="KW-0862">Zinc</keyword>
<dbReference type="AlphaFoldDB" id="A0A2K3JKB0"/>
<dbReference type="STRING" id="57577.A0A2K3JKB0"/>
<evidence type="ECO:0000313" key="7">
    <source>
        <dbReference type="Proteomes" id="UP000236291"/>
    </source>
</evidence>
<evidence type="ECO:0000256" key="1">
    <source>
        <dbReference type="ARBA" id="ARBA00022723"/>
    </source>
</evidence>
<dbReference type="Proteomes" id="UP000236291">
    <property type="component" value="Unassembled WGS sequence"/>
</dbReference>
<evidence type="ECO:0000256" key="3">
    <source>
        <dbReference type="ARBA" id="ARBA00022833"/>
    </source>
</evidence>